<feature type="domain" description="O-acyltransferase WSD1 C-terminal" evidence="9">
    <location>
        <begin position="503"/>
        <end position="592"/>
    </location>
</feature>
<evidence type="ECO:0000256" key="3">
    <source>
        <dbReference type="ARBA" id="ARBA00022679"/>
    </source>
</evidence>
<dbReference type="Proteomes" id="UP001385951">
    <property type="component" value="Unassembled WGS sequence"/>
</dbReference>
<keyword evidence="4" id="KW-0012">Acyltransferase</keyword>
<organism evidence="10 11">
    <name type="scientific">Cerrena zonata</name>
    <dbReference type="NCBI Taxonomy" id="2478898"/>
    <lineage>
        <taxon>Eukaryota</taxon>
        <taxon>Fungi</taxon>
        <taxon>Dikarya</taxon>
        <taxon>Basidiomycota</taxon>
        <taxon>Agaricomycotina</taxon>
        <taxon>Agaricomycetes</taxon>
        <taxon>Polyporales</taxon>
        <taxon>Cerrenaceae</taxon>
        <taxon>Cerrena</taxon>
    </lineage>
</organism>
<dbReference type="InterPro" id="IPR045034">
    <property type="entry name" value="O-acyltransferase_WSD1-like"/>
</dbReference>
<dbReference type="InterPro" id="IPR009721">
    <property type="entry name" value="O-acyltransferase_WSD1_C"/>
</dbReference>
<reference evidence="10 11" key="1">
    <citation type="submission" date="2022-09" db="EMBL/GenBank/DDBJ databases">
        <authorList>
            <person name="Palmer J.M."/>
        </authorList>
    </citation>
    <scope>NUCLEOTIDE SEQUENCE [LARGE SCALE GENOMIC DNA]</scope>
    <source>
        <strain evidence="10 11">DSM 7382</strain>
    </source>
</reference>
<evidence type="ECO:0000313" key="10">
    <source>
        <dbReference type="EMBL" id="KAK7688572.1"/>
    </source>
</evidence>
<feature type="domain" description="O-acyltransferase WSD1-like N-terminal" evidence="8">
    <location>
        <begin position="97"/>
        <end position="209"/>
    </location>
</feature>
<proteinExistence type="inferred from homology"/>
<evidence type="ECO:0000256" key="2">
    <source>
        <dbReference type="ARBA" id="ARBA00005189"/>
    </source>
</evidence>
<comment type="pathway">
    <text evidence="2">Lipid metabolism.</text>
</comment>
<comment type="pathway">
    <text evidence="1">Glycerolipid metabolism; triacylglycerol biosynthesis.</text>
</comment>
<evidence type="ECO:0000256" key="1">
    <source>
        <dbReference type="ARBA" id="ARBA00004771"/>
    </source>
</evidence>
<evidence type="ECO:0000256" key="4">
    <source>
        <dbReference type="ARBA" id="ARBA00023315"/>
    </source>
</evidence>
<dbReference type="AlphaFoldDB" id="A0AAW0GF19"/>
<accession>A0AAW0GF19</accession>
<dbReference type="Gene3D" id="3.30.559.10">
    <property type="entry name" value="Chloramphenicol acetyltransferase-like domain"/>
    <property type="match status" value="1"/>
</dbReference>
<dbReference type="Pfam" id="PF06974">
    <property type="entry name" value="WS_DGAT_C"/>
    <property type="match status" value="1"/>
</dbReference>
<comment type="caution">
    <text evidence="10">The sequence shown here is derived from an EMBL/GenBank/DDBJ whole genome shotgun (WGS) entry which is preliminary data.</text>
</comment>
<dbReference type="EMBL" id="JASBNA010000010">
    <property type="protein sequence ID" value="KAK7688572.1"/>
    <property type="molecule type" value="Genomic_DNA"/>
</dbReference>
<evidence type="ECO:0000256" key="6">
    <source>
        <dbReference type="ARBA" id="ARBA00047604"/>
    </source>
</evidence>
<dbReference type="PANTHER" id="PTHR31650:SF1">
    <property type="entry name" value="WAX ESTER SYNTHASE_DIACYLGLYCEROL ACYLTRANSFERASE 4-RELATED"/>
    <property type="match status" value="1"/>
</dbReference>
<keyword evidence="3" id="KW-0808">Transferase</keyword>
<dbReference type="InterPro" id="IPR023213">
    <property type="entry name" value="CAT-like_dom_sf"/>
</dbReference>
<name>A0AAW0GF19_9APHY</name>
<dbReference type="Pfam" id="PF03007">
    <property type="entry name" value="WS_DGAT_cat"/>
    <property type="match status" value="1"/>
</dbReference>
<evidence type="ECO:0000313" key="11">
    <source>
        <dbReference type="Proteomes" id="UP001385951"/>
    </source>
</evidence>
<evidence type="ECO:0000259" key="8">
    <source>
        <dbReference type="Pfam" id="PF03007"/>
    </source>
</evidence>
<dbReference type="GO" id="GO:0047196">
    <property type="term" value="F:long-chain-alcohol O-fatty-acyltransferase activity"/>
    <property type="evidence" value="ECO:0007669"/>
    <property type="project" value="UniProtKB-EC"/>
</dbReference>
<keyword evidence="11" id="KW-1185">Reference proteome</keyword>
<dbReference type="GO" id="GO:0004144">
    <property type="term" value="F:diacylglycerol O-acyltransferase activity"/>
    <property type="evidence" value="ECO:0007669"/>
    <property type="project" value="UniProtKB-EC"/>
</dbReference>
<gene>
    <name evidence="10" type="ORF">QCA50_008110</name>
</gene>
<evidence type="ECO:0000259" key="9">
    <source>
        <dbReference type="Pfam" id="PF06974"/>
    </source>
</evidence>
<dbReference type="SUPFAM" id="SSF52777">
    <property type="entry name" value="CoA-dependent acyltransferases"/>
    <property type="match status" value="1"/>
</dbReference>
<comment type="catalytic activity">
    <reaction evidence="6">
        <text>a long chain fatty alcohol + a fatty acyl-CoA = a long-chain alcohol wax ester + CoA</text>
        <dbReference type="Rhea" id="RHEA:38443"/>
        <dbReference type="ChEBI" id="CHEBI:17135"/>
        <dbReference type="ChEBI" id="CHEBI:57287"/>
        <dbReference type="ChEBI" id="CHEBI:77636"/>
        <dbReference type="ChEBI" id="CHEBI:235323"/>
        <dbReference type="EC" id="2.3.1.75"/>
    </reaction>
</comment>
<dbReference type="InterPro" id="IPR004255">
    <property type="entry name" value="O-acyltransferase_WSD1_N"/>
</dbReference>
<comment type="similarity">
    <text evidence="5">In the N-terminal section; belongs to the long-chain O-acyltransferase family.</text>
</comment>
<dbReference type="PANTHER" id="PTHR31650">
    <property type="entry name" value="O-ACYLTRANSFERASE (WSD1-LIKE) FAMILY PROTEIN"/>
    <property type="match status" value="1"/>
</dbReference>
<comment type="catalytic activity">
    <reaction evidence="7">
        <text>an acyl-CoA + a 1,2-diacyl-sn-glycerol = a triacyl-sn-glycerol + CoA</text>
        <dbReference type="Rhea" id="RHEA:10868"/>
        <dbReference type="ChEBI" id="CHEBI:17815"/>
        <dbReference type="ChEBI" id="CHEBI:57287"/>
        <dbReference type="ChEBI" id="CHEBI:58342"/>
        <dbReference type="ChEBI" id="CHEBI:64615"/>
        <dbReference type="EC" id="2.3.1.20"/>
    </reaction>
</comment>
<evidence type="ECO:0000256" key="7">
    <source>
        <dbReference type="ARBA" id="ARBA00048109"/>
    </source>
</evidence>
<dbReference type="GO" id="GO:0005886">
    <property type="term" value="C:plasma membrane"/>
    <property type="evidence" value="ECO:0007669"/>
    <property type="project" value="TreeGrafter"/>
</dbReference>
<evidence type="ECO:0008006" key="12">
    <source>
        <dbReference type="Google" id="ProtNLM"/>
    </source>
</evidence>
<protein>
    <recommendedName>
        <fullName evidence="12">Diacylglycerol O-acyltransferase</fullName>
    </recommendedName>
</protein>
<evidence type="ECO:0000256" key="5">
    <source>
        <dbReference type="ARBA" id="ARBA00024360"/>
    </source>
</evidence>
<dbReference type="GO" id="GO:0019432">
    <property type="term" value="P:triglyceride biosynthetic process"/>
    <property type="evidence" value="ECO:0007669"/>
    <property type="project" value="TreeGrafter"/>
</dbReference>
<sequence length="609" mass="68090">MTSPNGFRTPIAYANGPTKSEQAIQEKLQSSLSELERTGGAFGWIARSILSAGDWIEREIEDRKQTIGGVDNMWLLLSGATSEFNPVCACTYTLRSDLDLEALHRAVRRLEKKFPRYHQRLTDVGRKFHGARFEDDPCFDINNHAHCVRLPEPAGKRELDEFMGDFIAQDWDLSKPLWEMVILENYRDEEGAQCALVSRGHHTLADGQGFVISQLYITSYHDELVSVMNGSAQTINAAKRGYLLPSKVHPLLRPLDPYSDTSRVLIAPLIQLILVSLFWVTYISTFTISFFLGVYHAAIQLTTFMFTFWRSETLTAPQPGIRVCEREYSNSKVVSLDDIRLCQQAFSGMYPGSAVLKEKEGRSKVGHVTINDVMCAVMADVLAEEIDSKPQGTSLSRLTKAILDKFLPSPIGFLIPISIRKPGDWSMRNLSTISMVYLNPTPHGVALSPQLLFDHIHKCRSSLSLLKHSVIPQLLFHLTHLTGQIPTFWPIPFGLVKSSKNIIREYFVVPLINYSLQAFPVILTNVPGPAKKPITLEGVEVISWTALPPQGGKGTIGMGIISYAGGLCISVAADRVPASEGVARRICERFERRFEVYVQCARDIVRHSD</sequence>